<name>A0A227KS21_9BURK</name>
<dbReference type="PANTHER" id="PTHR38781:SF1">
    <property type="entry name" value="ANTITOXIN DINJ-RELATED"/>
    <property type="match status" value="1"/>
</dbReference>
<organism evidence="3 4">
    <name type="scientific">Turicimonas muris</name>
    <dbReference type="NCBI Taxonomy" id="1796652"/>
    <lineage>
        <taxon>Bacteria</taxon>
        <taxon>Pseudomonadati</taxon>
        <taxon>Pseudomonadota</taxon>
        <taxon>Betaproteobacteria</taxon>
        <taxon>Burkholderiales</taxon>
        <taxon>Sutterellaceae</taxon>
        <taxon>Turicimonas</taxon>
    </lineage>
</organism>
<evidence type="ECO:0000256" key="2">
    <source>
        <dbReference type="ARBA" id="ARBA00022649"/>
    </source>
</evidence>
<dbReference type="InterPro" id="IPR013321">
    <property type="entry name" value="Arc_rbn_hlx_hlx"/>
</dbReference>
<keyword evidence="2" id="KW-1277">Toxin-antitoxin system</keyword>
<reference evidence="4" key="1">
    <citation type="submission" date="2017-05" db="EMBL/GenBank/DDBJ databases">
        <title>Improved OligoMM genomes.</title>
        <authorList>
            <person name="Garzetti D."/>
        </authorList>
    </citation>
    <scope>NUCLEOTIDE SEQUENCE [LARGE SCALE GENOMIC DNA]</scope>
    <source>
        <strain evidence="4">YL45</strain>
    </source>
</reference>
<gene>
    <name evidence="3" type="ORF">ADH67_03185</name>
</gene>
<dbReference type="AlphaFoldDB" id="A0A227KS21"/>
<evidence type="ECO:0000313" key="4">
    <source>
        <dbReference type="Proteomes" id="UP000214610"/>
    </source>
</evidence>
<evidence type="ECO:0000313" key="3">
    <source>
        <dbReference type="EMBL" id="OXE51312.1"/>
    </source>
</evidence>
<comment type="caution">
    <text evidence="3">The sequence shown here is derived from an EMBL/GenBank/DDBJ whole genome shotgun (WGS) entry which is preliminary data.</text>
</comment>
<dbReference type="GO" id="GO:0006351">
    <property type="term" value="P:DNA-templated transcription"/>
    <property type="evidence" value="ECO:0007669"/>
    <property type="project" value="TreeGrafter"/>
</dbReference>
<dbReference type="GO" id="GO:0006355">
    <property type="term" value="P:regulation of DNA-templated transcription"/>
    <property type="evidence" value="ECO:0007669"/>
    <property type="project" value="InterPro"/>
</dbReference>
<accession>A0A227KS21</accession>
<dbReference type="GO" id="GO:0015643">
    <property type="term" value="F:toxic substance binding"/>
    <property type="evidence" value="ECO:0007669"/>
    <property type="project" value="InterPro"/>
</dbReference>
<proteinExistence type="inferred from homology"/>
<dbReference type="GO" id="GO:0044010">
    <property type="term" value="P:single-species biofilm formation"/>
    <property type="evidence" value="ECO:0007669"/>
    <property type="project" value="InterPro"/>
</dbReference>
<dbReference type="EMBL" id="NHMP01000001">
    <property type="protein sequence ID" value="OXE51312.1"/>
    <property type="molecule type" value="Genomic_DNA"/>
</dbReference>
<dbReference type="InterPro" id="IPR026262">
    <property type="entry name" value="DinJ"/>
</dbReference>
<dbReference type="GeneID" id="78363516"/>
<dbReference type="GO" id="GO:0000987">
    <property type="term" value="F:cis-regulatory region sequence-specific DNA binding"/>
    <property type="evidence" value="ECO:0007669"/>
    <property type="project" value="InterPro"/>
</dbReference>
<evidence type="ECO:0008006" key="5">
    <source>
        <dbReference type="Google" id="ProtNLM"/>
    </source>
</evidence>
<protein>
    <recommendedName>
        <fullName evidence="5">Type II toxin-antitoxin system antitoxin, RelB/DinJ family</fullName>
    </recommendedName>
</protein>
<dbReference type="Gene3D" id="1.10.1220.10">
    <property type="entry name" value="Met repressor-like"/>
    <property type="match status" value="1"/>
</dbReference>
<dbReference type="Proteomes" id="UP000214610">
    <property type="component" value="Unassembled WGS sequence"/>
</dbReference>
<comment type="similarity">
    <text evidence="1">Belongs to the RelB/DinJ antitoxin family.</text>
</comment>
<sequence length="91" mass="10425">MSSTFLKLRLDEDLKKEASDLSKSMGFTISDAVRMFLVTFVKEQKIPFDIEKPNKETIKALKDAEEGKTTRYASFADLVNEVDQELENEKC</sequence>
<dbReference type="RefSeq" id="WP_084081438.1">
    <property type="nucleotide sequence ID" value="NZ_CAJTBZ010000022.1"/>
</dbReference>
<dbReference type="PANTHER" id="PTHR38781">
    <property type="entry name" value="ANTITOXIN DINJ-RELATED"/>
    <property type="match status" value="1"/>
</dbReference>
<dbReference type="NCBIfam" id="TIGR02384">
    <property type="entry name" value="RelB_DinJ"/>
    <property type="match status" value="1"/>
</dbReference>
<dbReference type="Pfam" id="PF04221">
    <property type="entry name" value="RelB"/>
    <property type="match status" value="1"/>
</dbReference>
<evidence type="ECO:0000256" key="1">
    <source>
        <dbReference type="ARBA" id="ARBA00010562"/>
    </source>
</evidence>
<dbReference type="PIRSF" id="PIRSF003108">
    <property type="entry name" value="DinJ"/>
    <property type="match status" value="1"/>
</dbReference>
<dbReference type="InterPro" id="IPR007337">
    <property type="entry name" value="RelB/DinJ"/>
</dbReference>
<keyword evidence="4" id="KW-1185">Reference proteome</keyword>